<dbReference type="Proteomes" id="UP001064048">
    <property type="component" value="Chromosome 6"/>
</dbReference>
<protein>
    <submittedName>
        <fullName evidence="1">Uncharacterized protein</fullName>
    </submittedName>
</protein>
<proteinExistence type="predicted"/>
<evidence type="ECO:0000313" key="2">
    <source>
        <dbReference type="Proteomes" id="UP001064048"/>
    </source>
</evidence>
<dbReference type="EMBL" id="CM046106">
    <property type="protein sequence ID" value="KAI8435501.1"/>
    <property type="molecule type" value="Genomic_DNA"/>
</dbReference>
<name>A0ACC0KH24_CHOFU</name>
<accession>A0ACC0KH24</accession>
<gene>
    <name evidence="1" type="ORF">MSG28_003798</name>
</gene>
<reference evidence="1 2" key="1">
    <citation type="journal article" date="2022" name="Genome Biol. Evol.">
        <title>The Spruce Budworm Genome: Reconstructing the Evolutionary History of Antifreeze Proteins.</title>
        <authorList>
            <person name="Beliveau C."/>
            <person name="Gagne P."/>
            <person name="Picq S."/>
            <person name="Vernygora O."/>
            <person name="Keeling C.I."/>
            <person name="Pinkney K."/>
            <person name="Doucet D."/>
            <person name="Wen F."/>
            <person name="Johnston J.S."/>
            <person name="Maaroufi H."/>
            <person name="Boyle B."/>
            <person name="Laroche J."/>
            <person name="Dewar K."/>
            <person name="Juretic N."/>
            <person name="Blackburn G."/>
            <person name="Nisole A."/>
            <person name="Brunet B."/>
            <person name="Brandao M."/>
            <person name="Lumley L."/>
            <person name="Duan J."/>
            <person name="Quan G."/>
            <person name="Lucarotti C.J."/>
            <person name="Roe A.D."/>
            <person name="Sperling F.A.H."/>
            <person name="Levesque R.C."/>
            <person name="Cusson M."/>
        </authorList>
    </citation>
    <scope>NUCLEOTIDE SEQUENCE [LARGE SCALE GENOMIC DNA]</scope>
    <source>
        <strain evidence="1">Glfc:IPQL:Cfum</strain>
    </source>
</reference>
<organism evidence="1 2">
    <name type="scientific">Choristoneura fumiferana</name>
    <name type="common">Spruce budworm moth</name>
    <name type="synonym">Archips fumiferana</name>
    <dbReference type="NCBI Taxonomy" id="7141"/>
    <lineage>
        <taxon>Eukaryota</taxon>
        <taxon>Metazoa</taxon>
        <taxon>Ecdysozoa</taxon>
        <taxon>Arthropoda</taxon>
        <taxon>Hexapoda</taxon>
        <taxon>Insecta</taxon>
        <taxon>Pterygota</taxon>
        <taxon>Neoptera</taxon>
        <taxon>Endopterygota</taxon>
        <taxon>Lepidoptera</taxon>
        <taxon>Glossata</taxon>
        <taxon>Ditrysia</taxon>
        <taxon>Tortricoidea</taxon>
        <taxon>Tortricidae</taxon>
        <taxon>Tortricinae</taxon>
        <taxon>Choristoneura</taxon>
    </lineage>
</organism>
<evidence type="ECO:0000313" key="1">
    <source>
        <dbReference type="EMBL" id="KAI8435501.1"/>
    </source>
</evidence>
<keyword evidence="2" id="KW-1185">Reference proteome</keyword>
<comment type="caution">
    <text evidence="1">The sequence shown here is derived from an EMBL/GenBank/DDBJ whole genome shotgun (WGS) entry which is preliminary data.</text>
</comment>
<sequence>MERHELRFSNFGVAPQASALSPPVLAASAGLSLKTVYTRPITSQHWLRLNLALMCYGNKKALTDHSSIEERKSNYDVNKTDLYSKKEPKLESVISINPEYKFLFIKTEPQSKLTYKANLRNKPDGTRSHILQSDISKKKLFETQITKNSNNQYSCGQCTQSFRTLTDIKFHLESHLDSSFPCDRCPASFITLRRLNRHSLLTHSQKQDIKCNICQKKLKSNRNLRLHQLTHTGEKPFTCKQCGKRFTQNGSLQMHMKIHLGLKEHVCEYCNKAFTEYKNMKNHERTHTKERPFECRFCRKTFGDSSALIRHIRIHTGNKIYDCQQCHMKFSDPSGLTAHKKRHGGVKSYTCDFCDKKFTTQHILANHESSVHMKLKKFICEFCKKNFSLKQYLKNHILRIHMQNAQ</sequence>